<dbReference type="FunFam" id="3.30.40.10:FF:000041">
    <property type="entry name" value="E3 ubiquitin-protein ligase SINAT3"/>
    <property type="match status" value="1"/>
</dbReference>
<keyword evidence="6 9" id="KW-0863">Zinc-finger</keyword>
<evidence type="ECO:0000259" key="12">
    <source>
        <dbReference type="PROSITE" id="PS51081"/>
    </source>
</evidence>
<name>A0A9N9XND4_PHYSR</name>
<dbReference type="Pfam" id="PF03145">
    <property type="entry name" value="Sina_TRAF"/>
    <property type="match status" value="1"/>
</dbReference>
<dbReference type="PANTHER" id="PTHR45877">
    <property type="entry name" value="E3 UBIQUITIN-PROTEIN LIGASE SIAH2"/>
    <property type="match status" value="1"/>
</dbReference>
<reference evidence="13" key="1">
    <citation type="submission" date="2022-01" db="EMBL/GenBank/DDBJ databases">
        <authorList>
            <person name="King R."/>
        </authorList>
    </citation>
    <scope>NUCLEOTIDE SEQUENCE</scope>
</reference>
<dbReference type="Gene3D" id="2.60.210.10">
    <property type="entry name" value="Apoptosis, Tumor Necrosis Factor Receptor Associated Protein 2, Chain A"/>
    <property type="match status" value="1"/>
</dbReference>
<dbReference type="InterPro" id="IPR001841">
    <property type="entry name" value="Znf_RING"/>
</dbReference>
<comment type="domain">
    <text evidence="10">The RING-type zinc finger domain is essential for ubiquitin ligase activity.</text>
</comment>
<evidence type="ECO:0000256" key="6">
    <source>
        <dbReference type="ARBA" id="ARBA00022771"/>
    </source>
</evidence>
<dbReference type="EC" id="2.3.2.27" evidence="10"/>
<dbReference type="PANTHER" id="PTHR45877:SF2">
    <property type="entry name" value="E3 UBIQUITIN-PROTEIN LIGASE SINA-RELATED"/>
    <property type="match status" value="1"/>
</dbReference>
<protein>
    <recommendedName>
        <fullName evidence="10">E3 ubiquitin-protein ligase</fullName>
        <ecNumber evidence="10">2.3.2.27</ecNumber>
    </recommendedName>
</protein>
<proteinExistence type="inferred from homology"/>
<dbReference type="GO" id="GO:0043161">
    <property type="term" value="P:proteasome-mediated ubiquitin-dependent protein catabolic process"/>
    <property type="evidence" value="ECO:0007669"/>
    <property type="project" value="TreeGrafter"/>
</dbReference>
<dbReference type="InterPro" id="IPR013010">
    <property type="entry name" value="Znf_SIAH"/>
</dbReference>
<dbReference type="AlphaFoldDB" id="A0A9N9XND4"/>
<evidence type="ECO:0000256" key="5">
    <source>
        <dbReference type="ARBA" id="ARBA00022723"/>
    </source>
</evidence>
<evidence type="ECO:0000256" key="7">
    <source>
        <dbReference type="ARBA" id="ARBA00022786"/>
    </source>
</evidence>
<dbReference type="InterPro" id="IPR004162">
    <property type="entry name" value="SINA-like_animal"/>
</dbReference>
<dbReference type="InterPro" id="IPR008974">
    <property type="entry name" value="TRAF-like"/>
</dbReference>
<dbReference type="Gene3D" id="3.30.40.10">
    <property type="entry name" value="Zinc/RING finger domain, C3HC4 (zinc finger)"/>
    <property type="match status" value="2"/>
</dbReference>
<dbReference type="PROSITE" id="PS50089">
    <property type="entry name" value="ZF_RING_2"/>
    <property type="match status" value="1"/>
</dbReference>
<dbReference type="InterPro" id="IPR049548">
    <property type="entry name" value="Sina-like_RING"/>
</dbReference>
<dbReference type="SUPFAM" id="SSF49599">
    <property type="entry name" value="TRAF domain-like"/>
    <property type="match status" value="1"/>
</dbReference>
<evidence type="ECO:0000313" key="13">
    <source>
        <dbReference type="EMBL" id="CAG9855745.1"/>
    </source>
</evidence>
<comment type="domain">
    <text evidence="10">The SBD domain (substrate-binding domain) mediates the interaction with substrate proteins. It is related to the TRAF family.</text>
</comment>
<evidence type="ECO:0000259" key="11">
    <source>
        <dbReference type="PROSITE" id="PS50089"/>
    </source>
</evidence>
<organism evidence="13 14">
    <name type="scientific">Phyllotreta striolata</name>
    <name type="common">Striped flea beetle</name>
    <name type="synonym">Crioceris striolata</name>
    <dbReference type="NCBI Taxonomy" id="444603"/>
    <lineage>
        <taxon>Eukaryota</taxon>
        <taxon>Metazoa</taxon>
        <taxon>Ecdysozoa</taxon>
        <taxon>Arthropoda</taxon>
        <taxon>Hexapoda</taxon>
        <taxon>Insecta</taxon>
        <taxon>Pterygota</taxon>
        <taxon>Neoptera</taxon>
        <taxon>Endopterygota</taxon>
        <taxon>Coleoptera</taxon>
        <taxon>Polyphaga</taxon>
        <taxon>Cucujiformia</taxon>
        <taxon>Chrysomeloidea</taxon>
        <taxon>Chrysomelidae</taxon>
        <taxon>Galerucinae</taxon>
        <taxon>Alticini</taxon>
        <taxon>Phyllotreta</taxon>
    </lineage>
</organism>
<comment type="pathway">
    <text evidence="2 10">Protein modification; protein ubiquitination.</text>
</comment>
<feature type="domain" description="SIAH-type" evidence="12">
    <location>
        <begin position="70"/>
        <end position="133"/>
    </location>
</feature>
<comment type="similarity">
    <text evidence="3 10">Belongs to the SINA (Seven in absentia) family.</text>
</comment>
<accession>A0A9N9XND4</accession>
<evidence type="ECO:0000256" key="3">
    <source>
        <dbReference type="ARBA" id="ARBA00009119"/>
    </source>
</evidence>
<evidence type="ECO:0000256" key="1">
    <source>
        <dbReference type="ARBA" id="ARBA00000900"/>
    </source>
</evidence>
<dbReference type="EMBL" id="OU900104">
    <property type="protein sequence ID" value="CAG9855745.1"/>
    <property type="molecule type" value="Genomic_DNA"/>
</dbReference>
<sequence length="264" mass="31187">MSSLEVDLFDKCPICTQSLKPPIGQCKNGHNMCQECMKQAKITECPICKGPLSDTRNYTLEKLLTMIIESNRTTCIYHPQGCKFTVLLKDKEAHEAECRYRTYLCEGHIFAKWPCSWWGNYANVYQHFKDSHKNHTTMNFKTKSTMKINFLNTYDIQIISHPSHYYFYYKHKVDMEAEKVYWTFQLIGLRSQAKHFYYSFKIHDGWKKIEVIEMCHSDSVDAEEIFQSEKCVAISFASLKNFLNDQQEISFDFNIFKPYVQVEN</sequence>
<keyword evidence="4" id="KW-0808">Transferase</keyword>
<dbReference type="GO" id="GO:0031624">
    <property type="term" value="F:ubiquitin conjugating enzyme binding"/>
    <property type="evidence" value="ECO:0007669"/>
    <property type="project" value="TreeGrafter"/>
</dbReference>
<evidence type="ECO:0000313" key="14">
    <source>
        <dbReference type="Proteomes" id="UP001153712"/>
    </source>
</evidence>
<comment type="catalytic activity">
    <reaction evidence="1 10">
        <text>S-ubiquitinyl-[E2 ubiquitin-conjugating enzyme]-L-cysteine + [acceptor protein]-L-lysine = [E2 ubiquitin-conjugating enzyme]-L-cysteine + N(6)-ubiquitinyl-[acceptor protein]-L-lysine.</text>
        <dbReference type="EC" id="2.3.2.27"/>
    </reaction>
</comment>
<evidence type="ECO:0000256" key="2">
    <source>
        <dbReference type="ARBA" id="ARBA00004906"/>
    </source>
</evidence>
<dbReference type="Pfam" id="PF21361">
    <property type="entry name" value="Sina_ZnF"/>
    <property type="match status" value="1"/>
</dbReference>
<dbReference type="GO" id="GO:0008270">
    <property type="term" value="F:zinc ion binding"/>
    <property type="evidence" value="ECO:0007669"/>
    <property type="project" value="UniProtKB-KW"/>
</dbReference>
<dbReference type="Pfam" id="PF21362">
    <property type="entry name" value="Sina_RING"/>
    <property type="match status" value="1"/>
</dbReference>
<keyword evidence="7 10" id="KW-0833">Ubl conjugation pathway</keyword>
<dbReference type="GO" id="GO:0005737">
    <property type="term" value="C:cytoplasm"/>
    <property type="evidence" value="ECO:0007669"/>
    <property type="project" value="InterPro"/>
</dbReference>
<evidence type="ECO:0000256" key="10">
    <source>
        <dbReference type="RuleBase" id="RU201113"/>
    </source>
</evidence>
<feature type="domain" description="RING-type" evidence="11">
    <location>
        <begin position="12"/>
        <end position="49"/>
    </location>
</feature>
<dbReference type="Proteomes" id="UP001153712">
    <property type="component" value="Chromosome 11"/>
</dbReference>
<dbReference type="PROSITE" id="PS51081">
    <property type="entry name" value="ZF_SIAH"/>
    <property type="match status" value="1"/>
</dbReference>
<keyword evidence="8 10" id="KW-0862">Zinc</keyword>
<comment type="function">
    <text evidence="10">E3 ubiquitin-protein ligase that mediates ubiquitination and subsequent proteasomal degradation of target proteins. E3 ubiquitin ligases accept ubiquitin from an E2 ubiquitin-conjugating enzyme in the form of a thioester and then directly transfers the ubiquitin to targeted substrates.</text>
</comment>
<dbReference type="GO" id="GO:0061630">
    <property type="term" value="F:ubiquitin protein ligase activity"/>
    <property type="evidence" value="ECO:0007669"/>
    <property type="project" value="UniProtKB-EC"/>
</dbReference>
<dbReference type="OrthoDB" id="4788989at2759"/>
<evidence type="ECO:0000256" key="8">
    <source>
        <dbReference type="ARBA" id="ARBA00022833"/>
    </source>
</evidence>
<keyword evidence="5 10" id="KW-0479">Metal-binding</keyword>
<evidence type="ECO:0000256" key="4">
    <source>
        <dbReference type="ARBA" id="ARBA00022679"/>
    </source>
</evidence>
<gene>
    <name evidence="13" type="ORF">PHYEVI_LOCUS2188</name>
</gene>
<keyword evidence="14" id="KW-1185">Reference proteome</keyword>
<evidence type="ECO:0000256" key="9">
    <source>
        <dbReference type="PROSITE-ProRule" id="PRU00455"/>
    </source>
</evidence>
<dbReference type="InterPro" id="IPR013083">
    <property type="entry name" value="Znf_RING/FYVE/PHD"/>
</dbReference>
<dbReference type="InterPro" id="IPR018121">
    <property type="entry name" value="7-in-absentia-prot_TRAF-dom"/>
</dbReference>
<dbReference type="SUPFAM" id="SSF57850">
    <property type="entry name" value="RING/U-box"/>
    <property type="match status" value="1"/>
</dbReference>